<feature type="compositionally biased region" description="Acidic residues" evidence="7">
    <location>
        <begin position="62"/>
        <end position="73"/>
    </location>
</feature>
<dbReference type="InterPro" id="IPR004713">
    <property type="entry name" value="CaH_exchang"/>
</dbReference>
<feature type="transmembrane region" description="Helical" evidence="8">
    <location>
        <begin position="472"/>
        <end position="490"/>
    </location>
</feature>
<comment type="subcellular location">
    <subcellularLocation>
        <location evidence="1">Endomembrane system</location>
        <topology evidence="1">Multi-pass membrane protein</topology>
    </subcellularLocation>
</comment>
<feature type="region of interest" description="Disordered" evidence="7">
    <location>
        <begin position="1"/>
        <end position="94"/>
    </location>
</feature>
<evidence type="ECO:0000256" key="8">
    <source>
        <dbReference type="SAM" id="Phobius"/>
    </source>
</evidence>
<proteinExistence type="predicted"/>
<dbReference type="GO" id="GO:0015369">
    <property type="term" value="F:calcium:proton antiporter activity"/>
    <property type="evidence" value="ECO:0007669"/>
    <property type="project" value="TreeGrafter"/>
</dbReference>
<dbReference type="OrthoDB" id="16982at2759"/>
<dbReference type="GO" id="GO:0016020">
    <property type="term" value="C:membrane"/>
    <property type="evidence" value="ECO:0007669"/>
    <property type="project" value="InterPro"/>
</dbReference>
<dbReference type="GO" id="GO:0006874">
    <property type="term" value="P:intracellular calcium ion homeostasis"/>
    <property type="evidence" value="ECO:0007669"/>
    <property type="project" value="TreeGrafter"/>
</dbReference>
<keyword evidence="6 8" id="KW-0472">Membrane</keyword>
<keyword evidence="3 8" id="KW-0812">Transmembrane</keyword>
<dbReference type="EMBL" id="LSSK01000043">
    <property type="protein sequence ID" value="OMH85806.1"/>
    <property type="molecule type" value="Genomic_DNA"/>
</dbReference>
<dbReference type="InterPro" id="IPR004837">
    <property type="entry name" value="NaCa_Exmemb"/>
</dbReference>
<feature type="compositionally biased region" description="Basic residues" evidence="7">
    <location>
        <begin position="38"/>
        <end position="48"/>
    </location>
</feature>
<feature type="domain" description="Sodium/calcium exchanger membrane region" evidence="9">
    <location>
        <begin position="471"/>
        <end position="569"/>
    </location>
</feature>
<evidence type="ECO:0000313" key="11">
    <source>
        <dbReference type="EMBL" id="OMH85806.1"/>
    </source>
</evidence>
<feature type="transmembrane region" description="Helical" evidence="8">
    <location>
        <begin position="243"/>
        <end position="264"/>
    </location>
</feature>
<feature type="compositionally biased region" description="Basic and acidic residues" evidence="7">
    <location>
        <begin position="49"/>
        <end position="60"/>
    </location>
</feature>
<feature type="compositionally biased region" description="Acidic residues" evidence="7">
    <location>
        <begin position="81"/>
        <end position="94"/>
    </location>
</feature>
<evidence type="ECO:0000256" key="6">
    <source>
        <dbReference type="ARBA" id="ARBA00023136"/>
    </source>
</evidence>
<sequence>MDEDRSNSSSPSSSKHRDSSLIDFEEENQERAASIRSRGGKGKNAARSKGKDKEHNRFYIDEATETQSDENENVDSATGVTDEDESNDIDEDELDEGDIKVRQETMNEIHLFGLPIWKAALYKKSRSVTRAAFLALHSKPKQSRSLMANPGNILWFLLVGWWLGLMTVVHGIIMYIIPFGGKEYGRVLWELGWYMFWPFGRRVERIKLSQRGGDIEEQLVDGSQEAGRAGGIKSKEQRFNAKSAGVTATLIIMGMIGSFAPTIFYHTFGNSEILCEQNNENTFGMKHGKQYVSMGRCVQRPLHPVKDQFFLTTVRPFTYFCAAVLLGSYLVALWFALNTHAAHIYSQNISINDRVEGLWRTLKRLVQLNAKENSPIHLGLTDSEFGSQTKQRVTFSSAEPHSHISGIKKRAGHTTDSPILPSPSVVKLSQMKPIYAADPEDQLPDQDVLEWKSEQQGGGHHDAPNWSKTKSALILCLCTLAFSLIAEVLVDTVDVVISGAGFSEKFLGMTLFALVPSVTEFVNAIAFAIQHNISLALEICNAYTVQVSLLQIPALLFLSSVFIPPSPSSAALSNASTQLRPTFMLQYFVNLIKDPTLSPLDLAYHNLLRPASSSIARSLGSGGFYFQRLSFDPLLLTALAQPLAALYPE</sequence>
<evidence type="ECO:0000259" key="9">
    <source>
        <dbReference type="Pfam" id="PF01699"/>
    </source>
</evidence>
<dbReference type="PANTHER" id="PTHR31503">
    <property type="entry name" value="VACUOLAR CALCIUM ION TRANSPORTER"/>
    <property type="match status" value="1"/>
</dbReference>
<feature type="domain" description="Inner membrane component" evidence="10">
    <location>
        <begin position="151"/>
        <end position="201"/>
    </location>
</feature>
<evidence type="ECO:0000256" key="5">
    <source>
        <dbReference type="ARBA" id="ARBA00023065"/>
    </source>
</evidence>
<protein>
    <submittedName>
        <fullName evidence="11">Putative cation exchanger</fullName>
    </submittedName>
</protein>
<evidence type="ECO:0000313" key="12">
    <source>
        <dbReference type="Proteomes" id="UP000188320"/>
    </source>
</evidence>
<accession>A0A1R1PXW8</accession>
<keyword evidence="5" id="KW-0406">Ion transport</keyword>
<evidence type="ECO:0000259" key="10">
    <source>
        <dbReference type="Pfam" id="PF03733"/>
    </source>
</evidence>
<dbReference type="InterPro" id="IPR005185">
    <property type="entry name" value="YccF"/>
</dbReference>
<keyword evidence="12" id="KW-1185">Reference proteome</keyword>
<keyword evidence="2" id="KW-0813">Transport</keyword>
<dbReference type="Pfam" id="PF03733">
    <property type="entry name" value="YccF"/>
    <property type="match status" value="1"/>
</dbReference>
<keyword evidence="4 8" id="KW-1133">Transmembrane helix</keyword>
<dbReference type="Proteomes" id="UP000188320">
    <property type="component" value="Unassembled WGS sequence"/>
</dbReference>
<dbReference type="AlphaFoldDB" id="A0A1R1PXW8"/>
<dbReference type="Pfam" id="PF01699">
    <property type="entry name" value="Na_Ca_ex"/>
    <property type="match status" value="1"/>
</dbReference>
<evidence type="ECO:0000256" key="7">
    <source>
        <dbReference type="SAM" id="MobiDB-lite"/>
    </source>
</evidence>
<dbReference type="GO" id="GO:0012505">
    <property type="term" value="C:endomembrane system"/>
    <property type="evidence" value="ECO:0007669"/>
    <property type="project" value="UniProtKB-SubCell"/>
</dbReference>
<organism evidence="11 12">
    <name type="scientific">Zancudomyces culisetae</name>
    <name type="common">Gut fungus</name>
    <name type="synonym">Smittium culisetae</name>
    <dbReference type="NCBI Taxonomy" id="1213189"/>
    <lineage>
        <taxon>Eukaryota</taxon>
        <taxon>Fungi</taxon>
        <taxon>Fungi incertae sedis</taxon>
        <taxon>Zoopagomycota</taxon>
        <taxon>Kickxellomycotina</taxon>
        <taxon>Harpellomycetes</taxon>
        <taxon>Harpellales</taxon>
        <taxon>Legeriomycetaceae</taxon>
        <taxon>Zancudomyces</taxon>
    </lineage>
</organism>
<evidence type="ECO:0000256" key="4">
    <source>
        <dbReference type="ARBA" id="ARBA00022989"/>
    </source>
</evidence>
<feature type="transmembrane region" description="Helical" evidence="8">
    <location>
        <begin position="317"/>
        <end position="337"/>
    </location>
</feature>
<evidence type="ECO:0000256" key="3">
    <source>
        <dbReference type="ARBA" id="ARBA00022692"/>
    </source>
</evidence>
<gene>
    <name evidence="11" type="ORF">AX774_g648</name>
</gene>
<name>A0A1R1PXW8_ZANCU</name>
<evidence type="ECO:0000256" key="2">
    <source>
        <dbReference type="ARBA" id="ARBA00022448"/>
    </source>
</evidence>
<reference evidence="12" key="1">
    <citation type="submission" date="2017-01" db="EMBL/GenBank/DDBJ databases">
        <authorList>
            <person name="Wang Y."/>
            <person name="White M."/>
            <person name="Kvist S."/>
            <person name="Moncalvo J.-M."/>
        </authorList>
    </citation>
    <scope>NUCLEOTIDE SEQUENCE [LARGE SCALE GENOMIC DNA]</scope>
    <source>
        <strain evidence="12">COL-18-3</strain>
    </source>
</reference>
<evidence type="ECO:0000256" key="1">
    <source>
        <dbReference type="ARBA" id="ARBA00004127"/>
    </source>
</evidence>
<feature type="transmembrane region" description="Helical" evidence="8">
    <location>
        <begin position="153"/>
        <end position="177"/>
    </location>
</feature>
<dbReference type="PANTHER" id="PTHR31503:SF10">
    <property type="entry name" value="VNX1 PROTEIN"/>
    <property type="match status" value="1"/>
</dbReference>
<feature type="transmembrane region" description="Helical" evidence="8">
    <location>
        <begin position="510"/>
        <end position="529"/>
    </location>
</feature>
<comment type="caution">
    <text evidence="11">The sequence shown here is derived from an EMBL/GenBank/DDBJ whole genome shotgun (WGS) entry which is preliminary data.</text>
</comment>